<dbReference type="EMBL" id="JANLCJ010000185">
    <property type="protein sequence ID" value="MCS5736795.1"/>
    <property type="molecule type" value="Genomic_DNA"/>
</dbReference>
<dbReference type="NCBIfam" id="NF047353">
    <property type="entry name" value="tube_lmo2291"/>
    <property type="match status" value="1"/>
</dbReference>
<organism evidence="2 3">
    <name type="scientific">Herbiconiux daphne</name>
    <dbReference type="NCBI Taxonomy" id="2970914"/>
    <lineage>
        <taxon>Bacteria</taxon>
        <taxon>Bacillati</taxon>
        <taxon>Actinomycetota</taxon>
        <taxon>Actinomycetes</taxon>
        <taxon>Micrococcales</taxon>
        <taxon>Microbacteriaceae</taxon>
        <taxon>Herbiconiux</taxon>
    </lineage>
</organism>
<evidence type="ECO:0000313" key="3">
    <source>
        <dbReference type="Proteomes" id="UP001165586"/>
    </source>
</evidence>
<dbReference type="InterPro" id="IPR008964">
    <property type="entry name" value="Invasin/intimin_cell_adhesion"/>
</dbReference>
<dbReference type="Proteomes" id="UP001165586">
    <property type="component" value="Unassembled WGS sequence"/>
</dbReference>
<sequence>TGFYDGDGTPETTVMSVSAGYSFEGFFDPTDDAQALVAGKKYKIGTGRKVWHMVVSSDATTMWTGRATITDIVAGAGDATEYEEFSCTIRFDRLPTEAKASGVGVPPHIGGQTPVQSIAITINAGQVGDTLDLAGTATITPSNADLSGAQWISLDTTIATVDQRGQAKLIKAGTVEIVVIKNGVIGKADITVTTP</sequence>
<dbReference type="InterPro" id="IPR003343">
    <property type="entry name" value="Big_2"/>
</dbReference>
<accession>A0ABT2HA06</accession>
<evidence type="ECO:0000313" key="2">
    <source>
        <dbReference type="EMBL" id="MCS5736795.1"/>
    </source>
</evidence>
<dbReference type="Gene3D" id="2.60.40.1080">
    <property type="match status" value="1"/>
</dbReference>
<feature type="non-terminal residue" evidence="2">
    <location>
        <position position="1"/>
    </location>
</feature>
<comment type="caution">
    <text evidence="2">The sequence shown here is derived from an EMBL/GenBank/DDBJ whole genome shotgun (WGS) entry which is preliminary data.</text>
</comment>
<dbReference type="Pfam" id="PF02368">
    <property type="entry name" value="Big_2"/>
    <property type="match status" value="1"/>
</dbReference>
<dbReference type="RefSeq" id="WP_259542953.1">
    <property type="nucleotide sequence ID" value="NZ_JANLCJ010000185.1"/>
</dbReference>
<evidence type="ECO:0000259" key="1">
    <source>
        <dbReference type="Pfam" id="PF02368"/>
    </source>
</evidence>
<gene>
    <name evidence="2" type="ORF">N1032_23975</name>
</gene>
<name>A0ABT2HA06_9MICO</name>
<feature type="domain" description="BIG2" evidence="1">
    <location>
        <begin position="115"/>
        <end position="192"/>
    </location>
</feature>
<dbReference type="SUPFAM" id="SSF49373">
    <property type="entry name" value="Invasin/intimin cell-adhesion fragments"/>
    <property type="match status" value="1"/>
</dbReference>
<proteinExistence type="predicted"/>
<protein>
    <submittedName>
        <fullName evidence="2">Ig-like domain-containing protein</fullName>
    </submittedName>
</protein>
<keyword evidence="3" id="KW-1185">Reference proteome</keyword>
<reference evidence="2" key="1">
    <citation type="submission" date="2022-08" db="EMBL/GenBank/DDBJ databases">
        <authorList>
            <person name="Deng Y."/>
            <person name="Han X.-F."/>
            <person name="Zhang Y.-Q."/>
        </authorList>
    </citation>
    <scope>NUCLEOTIDE SEQUENCE</scope>
    <source>
        <strain evidence="2">CPCC 203386</strain>
    </source>
</reference>